<dbReference type="Proteomes" id="UP000887576">
    <property type="component" value="Unplaced"/>
</dbReference>
<protein>
    <submittedName>
        <fullName evidence="2">Uncharacterized protein</fullName>
    </submittedName>
</protein>
<dbReference type="WBParaSite" id="JU765_v2.g16752.t1">
    <property type="protein sequence ID" value="JU765_v2.g16752.t1"/>
    <property type="gene ID" value="JU765_v2.g16752"/>
</dbReference>
<reference evidence="2" key="1">
    <citation type="submission" date="2022-11" db="UniProtKB">
        <authorList>
            <consortium name="WormBaseParasite"/>
        </authorList>
    </citation>
    <scope>IDENTIFICATION</scope>
</reference>
<accession>A0AC34QIX8</accession>
<sequence>MLRKSTTLLLNLSKSCHHKSTFLCANFSTSNVLNAKIYDNAHDAIKDIPDGAKLLVG</sequence>
<proteinExistence type="predicted"/>
<evidence type="ECO:0000313" key="1">
    <source>
        <dbReference type="Proteomes" id="UP000887576"/>
    </source>
</evidence>
<evidence type="ECO:0000313" key="2">
    <source>
        <dbReference type="WBParaSite" id="JU765_v2.g16752.t1"/>
    </source>
</evidence>
<name>A0AC34QIX8_9BILA</name>
<organism evidence="1 2">
    <name type="scientific">Panagrolaimus sp. JU765</name>
    <dbReference type="NCBI Taxonomy" id="591449"/>
    <lineage>
        <taxon>Eukaryota</taxon>
        <taxon>Metazoa</taxon>
        <taxon>Ecdysozoa</taxon>
        <taxon>Nematoda</taxon>
        <taxon>Chromadorea</taxon>
        <taxon>Rhabditida</taxon>
        <taxon>Tylenchina</taxon>
        <taxon>Panagrolaimomorpha</taxon>
        <taxon>Panagrolaimoidea</taxon>
        <taxon>Panagrolaimidae</taxon>
        <taxon>Panagrolaimus</taxon>
    </lineage>
</organism>